<keyword evidence="1" id="KW-1133">Transmembrane helix</keyword>
<keyword evidence="3" id="KW-1185">Reference proteome</keyword>
<accession>A0A1L9RUH6</accession>
<keyword evidence="1" id="KW-0812">Transmembrane</keyword>
<dbReference type="GeneID" id="63750249"/>
<dbReference type="RefSeq" id="XP_040692230.1">
    <property type="nucleotide sequence ID" value="XM_040834401.1"/>
</dbReference>
<reference evidence="3" key="1">
    <citation type="journal article" date="2017" name="Genome Biol.">
        <title>Comparative genomics reveals high biological diversity and specific adaptations in the industrially and medically important fungal genus Aspergillus.</title>
        <authorList>
            <person name="de Vries R.P."/>
            <person name="Riley R."/>
            <person name="Wiebenga A."/>
            <person name="Aguilar-Osorio G."/>
            <person name="Amillis S."/>
            <person name="Uchima C.A."/>
            <person name="Anderluh G."/>
            <person name="Asadollahi M."/>
            <person name="Askin M."/>
            <person name="Barry K."/>
            <person name="Battaglia E."/>
            <person name="Bayram O."/>
            <person name="Benocci T."/>
            <person name="Braus-Stromeyer S.A."/>
            <person name="Caldana C."/>
            <person name="Canovas D."/>
            <person name="Cerqueira G.C."/>
            <person name="Chen F."/>
            <person name="Chen W."/>
            <person name="Choi C."/>
            <person name="Clum A."/>
            <person name="Dos Santos R.A."/>
            <person name="Damasio A.R."/>
            <person name="Diallinas G."/>
            <person name="Emri T."/>
            <person name="Fekete E."/>
            <person name="Flipphi M."/>
            <person name="Freyberg S."/>
            <person name="Gallo A."/>
            <person name="Gournas C."/>
            <person name="Habgood R."/>
            <person name="Hainaut M."/>
            <person name="Harispe M.L."/>
            <person name="Henrissat B."/>
            <person name="Hilden K.S."/>
            <person name="Hope R."/>
            <person name="Hossain A."/>
            <person name="Karabika E."/>
            <person name="Karaffa L."/>
            <person name="Karanyi Z."/>
            <person name="Krasevec N."/>
            <person name="Kuo A."/>
            <person name="Kusch H."/>
            <person name="LaButti K."/>
            <person name="Lagendijk E.L."/>
            <person name="Lapidus A."/>
            <person name="Levasseur A."/>
            <person name="Lindquist E."/>
            <person name="Lipzen A."/>
            <person name="Logrieco A.F."/>
            <person name="MacCabe A."/>
            <person name="Maekelae M.R."/>
            <person name="Malavazi I."/>
            <person name="Melin P."/>
            <person name="Meyer V."/>
            <person name="Mielnichuk N."/>
            <person name="Miskei M."/>
            <person name="Molnar A.P."/>
            <person name="Mule G."/>
            <person name="Ngan C.Y."/>
            <person name="Orejas M."/>
            <person name="Orosz E."/>
            <person name="Ouedraogo J.P."/>
            <person name="Overkamp K.M."/>
            <person name="Park H.-S."/>
            <person name="Perrone G."/>
            <person name="Piumi F."/>
            <person name="Punt P.J."/>
            <person name="Ram A.F."/>
            <person name="Ramon A."/>
            <person name="Rauscher S."/>
            <person name="Record E."/>
            <person name="Riano-Pachon D.M."/>
            <person name="Robert V."/>
            <person name="Roehrig J."/>
            <person name="Ruller R."/>
            <person name="Salamov A."/>
            <person name="Salih N.S."/>
            <person name="Samson R.A."/>
            <person name="Sandor E."/>
            <person name="Sanguinetti M."/>
            <person name="Schuetze T."/>
            <person name="Sepcic K."/>
            <person name="Shelest E."/>
            <person name="Sherlock G."/>
            <person name="Sophianopoulou V."/>
            <person name="Squina F.M."/>
            <person name="Sun H."/>
            <person name="Susca A."/>
            <person name="Todd R.B."/>
            <person name="Tsang A."/>
            <person name="Unkles S.E."/>
            <person name="van de Wiele N."/>
            <person name="van Rossen-Uffink D."/>
            <person name="Oliveira J.V."/>
            <person name="Vesth T.C."/>
            <person name="Visser J."/>
            <person name="Yu J.-H."/>
            <person name="Zhou M."/>
            <person name="Andersen M.R."/>
            <person name="Archer D.B."/>
            <person name="Baker S.E."/>
            <person name="Benoit I."/>
            <person name="Brakhage A.A."/>
            <person name="Braus G.H."/>
            <person name="Fischer R."/>
            <person name="Frisvad J.C."/>
            <person name="Goldman G.H."/>
            <person name="Houbraken J."/>
            <person name="Oakley B."/>
            <person name="Pocsi I."/>
            <person name="Scazzocchio C."/>
            <person name="Seiboth B."/>
            <person name="vanKuyk P.A."/>
            <person name="Wortman J."/>
            <person name="Dyer P.S."/>
            <person name="Grigoriev I.V."/>
        </authorList>
    </citation>
    <scope>NUCLEOTIDE SEQUENCE [LARGE SCALE GENOMIC DNA]</scope>
    <source>
        <strain evidence="3">DTO 134E9</strain>
    </source>
</reference>
<evidence type="ECO:0000313" key="2">
    <source>
        <dbReference type="EMBL" id="OJJ38554.1"/>
    </source>
</evidence>
<dbReference type="Proteomes" id="UP000184383">
    <property type="component" value="Unassembled WGS sequence"/>
</dbReference>
<gene>
    <name evidence="2" type="ORF">ASPWEDRAFT_36226</name>
</gene>
<dbReference type="VEuPathDB" id="FungiDB:ASPWEDRAFT_36226"/>
<evidence type="ECO:0000256" key="1">
    <source>
        <dbReference type="SAM" id="Phobius"/>
    </source>
</evidence>
<sequence>MNNPNFNLLTLYQYITYMLCAWDAMSLFLVLDCLGTLKFYFIPSAHLILQA</sequence>
<organism evidence="2 3">
    <name type="scientific">Aspergillus wentii DTO 134E9</name>
    <dbReference type="NCBI Taxonomy" id="1073089"/>
    <lineage>
        <taxon>Eukaryota</taxon>
        <taxon>Fungi</taxon>
        <taxon>Dikarya</taxon>
        <taxon>Ascomycota</taxon>
        <taxon>Pezizomycotina</taxon>
        <taxon>Eurotiomycetes</taxon>
        <taxon>Eurotiomycetidae</taxon>
        <taxon>Eurotiales</taxon>
        <taxon>Aspergillaceae</taxon>
        <taxon>Aspergillus</taxon>
        <taxon>Aspergillus subgen. Cremei</taxon>
    </lineage>
</organism>
<name>A0A1L9RUH6_ASPWE</name>
<evidence type="ECO:0000313" key="3">
    <source>
        <dbReference type="Proteomes" id="UP000184383"/>
    </source>
</evidence>
<feature type="transmembrane region" description="Helical" evidence="1">
    <location>
        <begin position="12"/>
        <end position="31"/>
    </location>
</feature>
<keyword evidence="1" id="KW-0472">Membrane</keyword>
<dbReference type="AlphaFoldDB" id="A0A1L9RUH6"/>
<dbReference type="EMBL" id="KV878210">
    <property type="protein sequence ID" value="OJJ38554.1"/>
    <property type="molecule type" value="Genomic_DNA"/>
</dbReference>
<protein>
    <submittedName>
        <fullName evidence="2">Uncharacterized protein</fullName>
    </submittedName>
</protein>
<proteinExistence type="predicted"/>